<sequence length="222" mass="23931">MRKLIVAAFVSLDGVMQGPGGPDEDRRGGFAHGGWVAPYSDPVTGQAVMSLFEAPFELLLGRRTYEIFAAHWPYQDPANPIAERFNATTKHVASRDPGLALPWENSRLVGPDAVEGVRELKGEAGPDLLTQGSTQLVHALLAADLVDEMQLMVFPLLLGPGRRLFDEAAAPGGWALTGSILAETGVVVNRYRRDGPVRTGSFMVQEPSEAELERRAAWAGEG</sequence>
<dbReference type="Proteomes" id="UP000234479">
    <property type="component" value="Unassembled WGS sequence"/>
</dbReference>
<dbReference type="SUPFAM" id="SSF53597">
    <property type="entry name" value="Dihydrofolate reductase-like"/>
    <property type="match status" value="1"/>
</dbReference>
<reference evidence="2 3" key="1">
    <citation type="submission" date="2017-12" db="EMBL/GenBank/DDBJ databases">
        <title>The genome sequence of Caulobacter sp. 410.</title>
        <authorList>
            <person name="Gao J."/>
            <person name="Mao X."/>
            <person name="Sun J."/>
        </authorList>
    </citation>
    <scope>NUCLEOTIDE SEQUENCE [LARGE SCALE GENOMIC DNA]</scope>
    <source>
        <strain evidence="2 3">410</strain>
    </source>
</reference>
<dbReference type="InterPro" id="IPR024072">
    <property type="entry name" value="DHFR-like_dom_sf"/>
</dbReference>
<comment type="caution">
    <text evidence="2">The sequence shown here is derived from an EMBL/GenBank/DDBJ whole genome shotgun (WGS) entry which is preliminary data.</text>
</comment>
<dbReference type="Pfam" id="PF01872">
    <property type="entry name" value="RibD_C"/>
    <property type="match status" value="1"/>
</dbReference>
<accession>A0A2N5D3K5</accession>
<dbReference type="RefSeq" id="WP_101720010.1">
    <property type="nucleotide sequence ID" value="NZ_PJRS01000045.1"/>
</dbReference>
<evidence type="ECO:0000313" key="2">
    <source>
        <dbReference type="EMBL" id="PLR20612.1"/>
    </source>
</evidence>
<dbReference type="AlphaFoldDB" id="A0A2N5D3K5"/>
<gene>
    <name evidence="2" type="ORF">SGCZBJ_21690</name>
</gene>
<dbReference type="Gene3D" id="3.40.430.10">
    <property type="entry name" value="Dihydrofolate Reductase, subunit A"/>
    <property type="match status" value="1"/>
</dbReference>
<dbReference type="GO" id="GO:0009231">
    <property type="term" value="P:riboflavin biosynthetic process"/>
    <property type="evidence" value="ECO:0007669"/>
    <property type="project" value="InterPro"/>
</dbReference>
<name>A0A2N5D3K5_9CAUL</name>
<evidence type="ECO:0000259" key="1">
    <source>
        <dbReference type="Pfam" id="PF01872"/>
    </source>
</evidence>
<evidence type="ECO:0000313" key="3">
    <source>
        <dbReference type="Proteomes" id="UP000234479"/>
    </source>
</evidence>
<dbReference type="InterPro" id="IPR002734">
    <property type="entry name" value="RibDG_C"/>
</dbReference>
<organism evidence="2 3">
    <name type="scientific">Caulobacter zeae</name>
    <dbReference type="NCBI Taxonomy" id="2055137"/>
    <lineage>
        <taxon>Bacteria</taxon>
        <taxon>Pseudomonadati</taxon>
        <taxon>Pseudomonadota</taxon>
        <taxon>Alphaproteobacteria</taxon>
        <taxon>Caulobacterales</taxon>
        <taxon>Caulobacteraceae</taxon>
        <taxon>Caulobacter</taxon>
    </lineage>
</organism>
<keyword evidence="3" id="KW-1185">Reference proteome</keyword>
<dbReference type="EMBL" id="PJRS01000045">
    <property type="protein sequence ID" value="PLR20612.1"/>
    <property type="molecule type" value="Genomic_DNA"/>
</dbReference>
<feature type="domain" description="Bacterial bifunctional deaminase-reductase C-terminal" evidence="1">
    <location>
        <begin position="2"/>
        <end position="170"/>
    </location>
</feature>
<protein>
    <submittedName>
        <fullName evidence="2">Dihydrofolate reductase</fullName>
    </submittedName>
</protein>
<proteinExistence type="predicted"/>
<dbReference type="OrthoDB" id="7342392at2"/>
<dbReference type="GO" id="GO:0008703">
    <property type="term" value="F:5-amino-6-(5-phosphoribosylamino)uracil reductase activity"/>
    <property type="evidence" value="ECO:0007669"/>
    <property type="project" value="InterPro"/>
</dbReference>